<sequence length="318" mass="34430">MSRIGVSEFRVAVVLVCLTRAQNESTSPATLGRFSQFLIVLGGMVGWLSVLVAWLSVATFFLSRSPFSGHVRAWAEAFQNSNRAPLLLGMPSDVSPRDLEHQKEVCVQSIDRPTVEVDRVIPSGSCMAVPSAKSQSYADDAAASNRLCSSRPCEPARPAGLTRQPCNVLSLPPGLLATPATRDTRIRSPAVSVSFQCPNLEKFDMSDGESASENASEQASEVSKASRHSLGSWYAECESSRKPRMSLSDWFSDGHCLPSARTSRTEVFHCGSDASEQDSSTSWIGGDCPQVIVHDLVDFQSDSLPNACLENTIQDCHE</sequence>
<evidence type="ECO:0008006" key="3">
    <source>
        <dbReference type="Google" id="ProtNLM"/>
    </source>
</evidence>
<keyword evidence="1" id="KW-1133">Transmembrane helix</keyword>
<name>A0A7S1FCP7_NOCSC</name>
<keyword evidence="1" id="KW-0472">Membrane</keyword>
<feature type="transmembrane region" description="Helical" evidence="1">
    <location>
        <begin position="39"/>
        <end position="62"/>
    </location>
</feature>
<reference evidence="2" key="1">
    <citation type="submission" date="2021-01" db="EMBL/GenBank/DDBJ databases">
        <authorList>
            <person name="Corre E."/>
            <person name="Pelletier E."/>
            <person name="Niang G."/>
            <person name="Scheremetjew M."/>
            <person name="Finn R."/>
            <person name="Kale V."/>
            <person name="Holt S."/>
            <person name="Cochrane G."/>
            <person name="Meng A."/>
            <person name="Brown T."/>
            <person name="Cohen L."/>
        </authorList>
    </citation>
    <scope>NUCLEOTIDE SEQUENCE</scope>
</reference>
<organism evidence="2">
    <name type="scientific">Noctiluca scintillans</name>
    <name type="common">Sea sparkle</name>
    <name type="synonym">Red tide dinoflagellate</name>
    <dbReference type="NCBI Taxonomy" id="2966"/>
    <lineage>
        <taxon>Eukaryota</taxon>
        <taxon>Sar</taxon>
        <taxon>Alveolata</taxon>
        <taxon>Dinophyceae</taxon>
        <taxon>Noctilucales</taxon>
        <taxon>Noctilucaceae</taxon>
        <taxon>Noctiluca</taxon>
    </lineage>
</organism>
<evidence type="ECO:0000256" key="1">
    <source>
        <dbReference type="SAM" id="Phobius"/>
    </source>
</evidence>
<keyword evidence="1" id="KW-0812">Transmembrane</keyword>
<proteinExistence type="predicted"/>
<accession>A0A7S1FCP7</accession>
<dbReference type="AlphaFoldDB" id="A0A7S1FCP7"/>
<dbReference type="EMBL" id="HBFQ01047757">
    <property type="protein sequence ID" value="CAD8859710.1"/>
    <property type="molecule type" value="Transcribed_RNA"/>
</dbReference>
<evidence type="ECO:0000313" key="2">
    <source>
        <dbReference type="EMBL" id="CAD8859710.1"/>
    </source>
</evidence>
<gene>
    <name evidence="2" type="ORF">NSCI0253_LOCUS34064</name>
</gene>
<protein>
    <recommendedName>
        <fullName evidence="3">Transmembrane protein</fullName>
    </recommendedName>
</protein>